<dbReference type="PANTHER" id="PTHR42919:SF8">
    <property type="entry name" value="N-ALPHA-ACETYLTRANSFERASE 50"/>
    <property type="match status" value="1"/>
</dbReference>
<gene>
    <name evidence="4" type="ORF">SAMN04487992_102299</name>
</gene>
<accession>A0A1G7EG16</accession>
<dbReference type="PROSITE" id="PS51186">
    <property type="entry name" value="GNAT"/>
    <property type="match status" value="1"/>
</dbReference>
<dbReference type="eggNOG" id="COG0456">
    <property type="taxonomic scope" value="Bacteria"/>
</dbReference>
<name>A0A1G7EG16_9FLAO</name>
<dbReference type="Proteomes" id="UP000182114">
    <property type="component" value="Unassembled WGS sequence"/>
</dbReference>
<evidence type="ECO:0000259" key="3">
    <source>
        <dbReference type="PROSITE" id="PS51186"/>
    </source>
</evidence>
<dbReference type="CDD" id="cd04301">
    <property type="entry name" value="NAT_SF"/>
    <property type="match status" value="1"/>
</dbReference>
<evidence type="ECO:0000313" key="4">
    <source>
        <dbReference type="EMBL" id="SDE62630.1"/>
    </source>
</evidence>
<dbReference type="InterPro" id="IPR051556">
    <property type="entry name" value="N-term/lysine_N-AcTrnsfr"/>
</dbReference>
<feature type="domain" description="N-acetyltransferase" evidence="3">
    <location>
        <begin position="1"/>
        <end position="170"/>
    </location>
</feature>
<dbReference type="SUPFAM" id="SSF55729">
    <property type="entry name" value="Acyl-CoA N-acyltransferases (Nat)"/>
    <property type="match status" value="1"/>
</dbReference>
<reference evidence="5" key="1">
    <citation type="submission" date="2016-10" db="EMBL/GenBank/DDBJ databases">
        <authorList>
            <person name="Varghese N."/>
            <person name="Submissions S."/>
        </authorList>
    </citation>
    <scope>NUCLEOTIDE SEQUENCE [LARGE SCALE GENOMIC DNA]</scope>
    <source>
        <strain evidence="5">DSM 24729</strain>
    </source>
</reference>
<dbReference type="GO" id="GO:0016747">
    <property type="term" value="F:acyltransferase activity, transferring groups other than amino-acyl groups"/>
    <property type="evidence" value="ECO:0007669"/>
    <property type="project" value="InterPro"/>
</dbReference>
<keyword evidence="5" id="KW-1185">Reference proteome</keyword>
<dbReference type="EMBL" id="FNBD01000002">
    <property type="protein sequence ID" value="SDE62630.1"/>
    <property type="molecule type" value="Genomic_DNA"/>
</dbReference>
<keyword evidence="2" id="KW-0012">Acyltransferase</keyword>
<proteinExistence type="predicted"/>
<evidence type="ECO:0000256" key="2">
    <source>
        <dbReference type="ARBA" id="ARBA00023315"/>
    </source>
</evidence>
<dbReference type="AlphaFoldDB" id="A0A1G7EG16"/>
<dbReference type="Pfam" id="PF00583">
    <property type="entry name" value="Acetyltransf_1"/>
    <property type="match status" value="1"/>
</dbReference>
<dbReference type="InterPro" id="IPR016181">
    <property type="entry name" value="Acyl_CoA_acyltransferase"/>
</dbReference>
<keyword evidence="1 4" id="KW-0808">Transferase</keyword>
<dbReference type="RefSeq" id="WP_074537570.1">
    <property type="nucleotide sequence ID" value="NZ_FNBD01000002.1"/>
</dbReference>
<organism evidence="4 5">
    <name type="scientific">Cellulophaga baltica</name>
    <dbReference type="NCBI Taxonomy" id="76594"/>
    <lineage>
        <taxon>Bacteria</taxon>
        <taxon>Pseudomonadati</taxon>
        <taxon>Bacteroidota</taxon>
        <taxon>Flavobacteriia</taxon>
        <taxon>Flavobacteriales</taxon>
        <taxon>Flavobacteriaceae</taxon>
        <taxon>Cellulophaga</taxon>
    </lineage>
</organism>
<protein>
    <submittedName>
        <fullName evidence="4">Acetyltransferase (GNAT) family protein</fullName>
    </submittedName>
</protein>
<dbReference type="PANTHER" id="PTHR42919">
    <property type="entry name" value="N-ALPHA-ACETYLTRANSFERASE"/>
    <property type="match status" value="1"/>
</dbReference>
<sequence>MKIIKATIEHSKLLSEIGKEAFLQTHGKSAPEKDIAAFTAKYYTETAFFDELNNPDNIYYLIYSNDLVAGYSKIAFNQTHPNIPEKHITKLDRIYLLQEFHGQNLGTALFNHNVELSKKENQLGLWLYVWTENEKAIRFYKKSGFKIVGSHDYQISETRTNPNHILFLKY</sequence>
<dbReference type="Gene3D" id="3.40.630.30">
    <property type="match status" value="1"/>
</dbReference>
<dbReference type="InterPro" id="IPR000182">
    <property type="entry name" value="GNAT_dom"/>
</dbReference>
<evidence type="ECO:0000313" key="5">
    <source>
        <dbReference type="Proteomes" id="UP000182114"/>
    </source>
</evidence>
<evidence type="ECO:0000256" key="1">
    <source>
        <dbReference type="ARBA" id="ARBA00022679"/>
    </source>
</evidence>